<accession>A0A4Y7PQA8</accession>
<dbReference type="AlphaFoldDB" id="A0A4Y7PQA8"/>
<dbReference type="VEuPathDB" id="FungiDB:BD410DRAFT_831584"/>
<dbReference type="EMBL" id="ML170224">
    <property type="protein sequence ID" value="TDL17298.1"/>
    <property type="molecule type" value="Genomic_DNA"/>
</dbReference>
<gene>
    <name evidence="3" type="ORF">BD410DRAFT_831584</name>
</gene>
<evidence type="ECO:0000256" key="1">
    <source>
        <dbReference type="SAM" id="MobiDB-lite"/>
    </source>
</evidence>
<evidence type="ECO:0000313" key="3">
    <source>
        <dbReference type="EMBL" id="TDL17298.1"/>
    </source>
</evidence>
<proteinExistence type="predicted"/>
<keyword evidence="2" id="KW-1133">Transmembrane helix</keyword>
<organism evidence="3 4">
    <name type="scientific">Rickenella mellea</name>
    <dbReference type="NCBI Taxonomy" id="50990"/>
    <lineage>
        <taxon>Eukaryota</taxon>
        <taxon>Fungi</taxon>
        <taxon>Dikarya</taxon>
        <taxon>Basidiomycota</taxon>
        <taxon>Agaricomycotina</taxon>
        <taxon>Agaricomycetes</taxon>
        <taxon>Hymenochaetales</taxon>
        <taxon>Rickenellaceae</taxon>
        <taxon>Rickenella</taxon>
    </lineage>
</organism>
<dbReference type="Proteomes" id="UP000294933">
    <property type="component" value="Unassembled WGS sequence"/>
</dbReference>
<keyword evidence="4" id="KW-1185">Reference proteome</keyword>
<protein>
    <submittedName>
        <fullName evidence="3">Uncharacterized protein</fullName>
    </submittedName>
</protein>
<keyword evidence="2" id="KW-0812">Transmembrane</keyword>
<feature type="compositionally biased region" description="Basic and acidic residues" evidence="1">
    <location>
        <begin position="1"/>
        <end position="12"/>
    </location>
</feature>
<name>A0A4Y7PQA8_9AGAM</name>
<reference evidence="3 4" key="1">
    <citation type="submission" date="2018-06" db="EMBL/GenBank/DDBJ databases">
        <title>A transcriptomic atlas of mushroom development highlights an independent origin of complex multicellularity.</title>
        <authorList>
            <consortium name="DOE Joint Genome Institute"/>
            <person name="Krizsan K."/>
            <person name="Almasi E."/>
            <person name="Merenyi Z."/>
            <person name="Sahu N."/>
            <person name="Viragh M."/>
            <person name="Koszo T."/>
            <person name="Mondo S."/>
            <person name="Kiss B."/>
            <person name="Balint B."/>
            <person name="Kues U."/>
            <person name="Barry K."/>
            <person name="Hegedus J.C."/>
            <person name="Henrissat B."/>
            <person name="Johnson J."/>
            <person name="Lipzen A."/>
            <person name="Ohm R."/>
            <person name="Nagy I."/>
            <person name="Pangilinan J."/>
            <person name="Yan J."/>
            <person name="Xiong Y."/>
            <person name="Grigoriev I.V."/>
            <person name="Hibbett D.S."/>
            <person name="Nagy L.G."/>
        </authorList>
    </citation>
    <scope>NUCLEOTIDE SEQUENCE [LARGE SCALE GENOMIC DNA]</scope>
    <source>
        <strain evidence="3 4">SZMC22713</strain>
    </source>
</reference>
<feature type="region of interest" description="Disordered" evidence="1">
    <location>
        <begin position="1"/>
        <end position="33"/>
    </location>
</feature>
<feature type="transmembrane region" description="Helical" evidence="2">
    <location>
        <begin position="78"/>
        <end position="102"/>
    </location>
</feature>
<evidence type="ECO:0000313" key="4">
    <source>
        <dbReference type="Proteomes" id="UP000294933"/>
    </source>
</evidence>
<evidence type="ECO:0000256" key="2">
    <source>
        <dbReference type="SAM" id="Phobius"/>
    </source>
</evidence>
<keyword evidence="2" id="KW-0472">Membrane</keyword>
<sequence length="150" mass="15663">MVHDQRDARYDAEVTENPFEDPTPSPTTPNTAYTHGRVQSAVPLVSGYPFVDASYSKAEKHTVGGAQRRKIPFYQSRIGLAITLILTILIGGAIAGKVAWLLTHKKSTVGSGATSGANTTLLSSTPVTILPSSTVAVNAVSDGPVSTAVV</sequence>